<feature type="region of interest" description="Disordered" evidence="1">
    <location>
        <begin position="410"/>
        <end position="471"/>
    </location>
</feature>
<proteinExistence type="predicted"/>
<feature type="compositionally biased region" description="Gly residues" evidence="1">
    <location>
        <begin position="274"/>
        <end position="284"/>
    </location>
</feature>
<gene>
    <name evidence="2" type="ORF">MICPUN_59786</name>
</gene>
<feature type="compositionally biased region" description="Acidic residues" evidence="1">
    <location>
        <begin position="820"/>
        <end position="831"/>
    </location>
</feature>
<dbReference type="KEGG" id="mis:MICPUN_59786"/>
<dbReference type="AlphaFoldDB" id="C1E9N7"/>
<dbReference type="GeneID" id="8244744"/>
<sequence length="853" mass="88672">MAQVPERGVRDVRDSWGVEALFGGFDKPEQVHARLVIPPKVAQSNYGYGGGPNGGINPLELSWDEQRFLAQLASERVMVSDRARAHELSARASSGIRAGGVPSFVDVASPAKPVVARGVAASASAEFARPSSAVAWHERERTAARGASSSSSSPVASSSSPARSSRPRPSTAGPPASSSSRASGGTFGGPIPSASPIRPALKKKPRSSSATARSSSQSPARRSVRWEPEVTESGIVETQSRVVVGNGNDPRVRPTPAGTHASPSVHARRNLKFGGPGGGGGAPGGPRASWPGPRGGGVETLSYAKARILGSERATDDLDDARLSRDEREFLKSMASQRRMVSDRAALAASVAELGLLPRGTAPITTQPGSDVSEPGSSMSARPTGLAAGGPKQVSAVDYLHSGAPVAPVRASWNPDASPSREEAAFDPARSLRESLERTRPRTATGVPGSRRLDENDPDPNNPNNPWVDRNAALRAAVRNRLRPSSARSQVSSLGDLDRLEQTVDALRRSYRRADPPARGRGGGGGGVGGGVGALDDAADAAARKVADREARDWEWQSSWQWEWQQELDVETRGRRAMTPPAPARSPAKVHPSPEKRPAVGTFELQTSSATTTPTKAAATTPTKAAATTPTKAVATTPTKGVAATPVRTPPGARSAAKPPRSPAFVGSPAPTAAARRSPFKEPTAAAPVAVSSPAPAAASPESEPEPKVKFGRRARGDVEASRDPRTVPPSPPMPSPPTLTERSPPTGRPGASSSSYAERREAYRESRAAVAPPAGEVGGDDGGPARPSVPNRFDSDDSDAPYVGEDIETLPDELSSGGEDSDIEVVELVEIDGGAGGGNEEAMWRPASSKYV</sequence>
<feature type="region of interest" description="Disordered" evidence="1">
    <location>
        <begin position="571"/>
        <end position="853"/>
    </location>
</feature>
<evidence type="ECO:0000256" key="1">
    <source>
        <dbReference type="SAM" id="MobiDB-lite"/>
    </source>
</evidence>
<feature type="compositionally biased region" description="Basic and acidic residues" evidence="1">
    <location>
        <begin position="419"/>
        <end position="440"/>
    </location>
</feature>
<feature type="compositionally biased region" description="Gly residues" evidence="1">
    <location>
        <begin position="520"/>
        <end position="533"/>
    </location>
</feature>
<dbReference type="OMA" id="VAWHERE"/>
<organism evidence="2 3">
    <name type="scientific">Micromonas commoda (strain RCC299 / NOUM17 / CCMP2709)</name>
    <name type="common">Picoplanktonic green alga</name>
    <dbReference type="NCBI Taxonomy" id="296587"/>
    <lineage>
        <taxon>Eukaryota</taxon>
        <taxon>Viridiplantae</taxon>
        <taxon>Chlorophyta</taxon>
        <taxon>Mamiellophyceae</taxon>
        <taxon>Mamiellales</taxon>
        <taxon>Mamiellaceae</taxon>
        <taxon>Micromonas</taxon>
    </lineage>
</organism>
<feature type="compositionally biased region" description="Pro residues" evidence="1">
    <location>
        <begin position="727"/>
        <end position="738"/>
    </location>
</feature>
<name>C1E9N7_MICCC</name>
<dbReference type="EMBL" id="CP001328">
    <property type="protein sequence ID" value="ACO65067.1"/>
    <property type="molecule type" value="Genomic_DNA"/>
</dbReference>
<feature type="region of interest" description="Disordered" evidence="1">
    <location>
        <begin position="359"/>
        <end position="391"/>
    </location>
</feature>
<accession>C1E9N7</accession>
<feature type="region of interest" description="Disordered" evidence="1">
    <location>
        <begin position="129"/>
        <end position="296"/>
    </location>
</feature>
<feature type="compositionally biased region" description="Low complexity" evidence="1">
    <location>
        <begin position="207"/>
        <end position="221"/>
    </location>
</feature>
<evidence type="ECO:0000313" key="2">
    <source>
        <dbReference type="EMBL" id="ACO65067.1"/>
    </source>
</evidence>
<dbReference type="STRING" id="296587.C1E9N7"/>
<protein>
    <submittedName>
        <fullName evidence="2">Uncharacterized protein</fullName>
    </submittedName>
</protein>
<reference evidence="2 3" key="1">
    <citation type="journal article" date="2009" name="Science">
        <title>Green evolution and dynamic adaptations revealed by genomes of the marine picoeukaryotes Micromonas.</title>
        <authorList>
            <person name="Worden A.Z."/>
            <person name="Lee J.H."/>
            <person name="Mock T."/>
            <person name="Rouze P."/>
            <person name="Simmons M.P."/>
            <person name="Aerts A.L."/>
            <person name="Allen A.E."/>
            <person name="Cuvelier M.L."/>
            <person name="Derelle E."/>
            <person name="Everett M.V."/>
            <person name="Foulon E."/>
            <person name="Grimwood J."/>
            <person name="Gundlach H."/>
            <person name="Henrissat B."/>
            <person name="Napoli C."/>
            <person name="McDonald S.M."/>
            <person name="Parker M.S."/>
            <person name="Rombauts S."/>
            <person name="Salamov A."/>
            <person name="Von Dassow P."/>
            <person name="Badger J.H."/>
            <person name="Coutinho P.M."/>
            <person name="Demir E."/>
            <person name="Dubchak I."/>
            <person name="Gentemann C."/>
            <person name="Eikrem W."/>
            <person name="Gready J.E."/>
            <person name="John U."/>
            <person name="Lanier W."/>
            <person name="Lindquist E.A."/>
            <person name="Lucas S."/>
            <person name="Mayer K.F."/>
            <person name="Moreau H."/>
            <person name="Not F."/>
            <person name="Otillar R."/>
            <person name="Panaud O."/>
            <person name="Pangilinan J."/>
            <person name="Paulsen I."/>
            <person name="Piegu B."/>
            <person name="Poliakov A."/>
            <person name="Robbens S."/>
            <person name="Schmutz J."/>
            <person name="Toulza E."/>
            <person name="Wyss T."/>
            <person name="Zelensky A."/>
            <person name="Zhou K."/>
            <person name="Armbrust E.V."/>
            <person name="Bhattacharya D."/>
            <person name="Goodenough U.W."/>
            <person name="Van de Peer Y."/>
            <person name="Grigoriev I.V."/>
        </authorList>
    </citation>
    <scope>NUCLEOTIDE SEQUENCE [LARGE SCALE GENOMIC DNA]</scope>
    <source>
        <strain evidence="3">RCC299 / NOUM17</strain>
    </source>
</reference>
<dbReference type="RefSeq" id="XP_002503809.1">
    <property type="nucleotide sequence ID" value="XM_002503763.1"/>
</dbReference>
<feature type="compositionally biased region" description="Basic and acidic residues" evidence="1">
    <location>
        <begin position="705"/>
        <end position="726"/>
    </location>
</feature>
<dbReference type="Proteomes" id="UP000002009">
    <property type="component" value="Chromosome 7"/>
</dbReference>
<evidence type="ECO:0000313" key="3">
    <source>
        <dbReference type="Proteomes" id="UP000002009"/>
    </source>
</evidence>
<feature type="compositionally biased region" description="Polar residues" evidence="1">
    <location>
        <begin position="363"/>
        <end position="381"/>
    </location>
</feature>
<feature type="compositionally biased region" description="Low complexity" evidence="1">
    <location>
        <begin position="462"/>
        <end position="471"/>
    </location>
</feature>
<feature type="compositionally biased region" description="Low complexity" evidence="1">
    <location>
        <begin position="144"/>
        <end position="184"/>
    </location>
</feature>
<feature type="compositionally biased region" description="Basic and acidic residues" evidence="1">
    <location>
        <begin position="542"/>
        <end position="555"/>
    </location>
</feature>
<feature type="compositionally biased region" description="Low complexity" evidence="1">
    <location>
        <begin position="668"/>
        <end position="702"/>
    </location>
</feature>
<keyword evidence="3" id="KW-1185">Reference proteome</keyword>
<dbReference type="InParanoid" id="C1E9N7"/>
<feature type="compositionally biased region" description="Basic and acidic residues" evidence="1">
    <location>
        <begin position="758"/>
        <end position="768"/>
    </location>
</feature>
<feature type="compositionally biased region" description="Low complexity" evidence="1">
    <location>
        <begin position="610"/>
        <end position="659"/>
    </location>
</feature>
<feature type="region of interest" description="Disordered" evidence="1">
    <location>
        <begin position="507"/>
        <end position="557"/>
    </location>
</feature>
<feature type="compositionally biased region" description="Basic and acidic residues" evidence="1">
    <location>
        <begin position="507"/>
        <end position="518"/>
    </location>
</feature>